<keyword evidence="6" id="KW-1185">Reference proteome</keyword>
<evidence type="ECO:0000259" key="4">
    <source>
        <dbReference type="PROSITE" id="PS50102"/>
    </source>
</evidence>
<dbReference type="Gene3D" id="3.30.70.80">
    <property type="entry name" value="Peptidase S8 propeptide/proteinase inhibitor I9"/>
    <property type="match status" value="1"/>
</dbReference>
<accession>A0A484LYW4</accession>
<sequence>MEVILSSSITPLSKIPRFTAKSSKPHFQFAISNSSGPSKFHPSFSSTNLCYSFRAIPTTASNKPFDCAASVNNGHHHWIVLMEPPKQGLTSKPQIIDYYVKTLERVLGSEKDAQRCLYHVHWETGYAFCCEIDEECAHELAGLPGVLSVHPDHKFESQDKDYEEGLRSKHTDDARDLSTSNVQTKKLFVTGLSFYTSEKTLRAAFESYGELVGVKIIMDKISKRSKGYGFVEYTTEEAAIAALNQMNGKIINGWMITVEVAKNNPPKYNQRSLG</sequence>
<dbReference type="GO" id="GO:0003723">
    <property type="term" value="F:RNA binding"/>
    <property type="evidence" value="ECO:0007669"/>
    <property type="project" value="UniProtKB-UniRule"/>
</dbReference>
<dbReference type="SMART" id="SM00360">
    <property type="entry name" value="RRM"/>
    <property type="match status" value="1"/>
</dbReference>
<feature type="compositionally biased region" description="Basic and acidic residues" evidence="3">
    <location>
        <begin position="158"/>
        <end position="176"/>
    </location>
</feature>
<dbReference type="AlphaFoldDB" id="A0A484LYW4"/>
<dbReference type="GO" id="GO:0005739">
    <property type="term" value="C:mitochondrion"/>
    <property type="evidence" value="ECO:0007669"/>
    <property type="project" value="TreeGrafter"/>
</dbReference>
<dbReference type="GO" id="GO:0080156">
    <property type="term" value="P:mitochondrial mRNA modification"/>
    <property type="evidence" value="ECO:0007669"/>
    <property type="project" value="TreeGrafter"/>
</dbReference>
<organism evidence="5 6">
    <name type="scientific">Cuscuta campestris</name>
    <dbReference type="NCBI Taxonomy" id="132261"/>
    <lineage>
        <taxon>Eukaryota</taxon>
        <taxon>Viridiplantae</taxon>
        <taxon>Streptophyta</taxon>
        <taxon>Embryophyta</taxon>
        <taxon>Tracheophyta</taxon>
        <taxon>Spermatophyta</taxon>
        <taxon>Magnoliopsida</taxon>
        <taxon>eudicotyledons</taxon>
        <taxon>Gunneridae</taxon>
        <taxon>Pentapetalae</taxon>
        <taxon>asterids</taxon>
        <taxon>lamiids</taxon>
        <taxon>Solanales</taxon>
        <taxon>Convolvulaceae</taxon>
        <taxon>Cuscuteae</taxon>
        <taxon>Cuscuta</taxon>
        <taxon>Cuscuta subgen. Grammica</taxon>
        <taxon>Cuscuta sect. Cleistogrammica</taxon>
    </lineage>
</organism>
<dbReference type="PANTHER" id="PTHR31346">
    <property type="entry name" value="MULTIPLE ORGANELLAR RNA EDITING FACTOR 2, CHLOROPLASTIC-RELATED-RELATED"/>
    <property type="match status" value="1"/>
</dbReference>
<feature type="region of interest" description="Disordered" evidence="3">
    <location>
        <begin position="158"/>
        <end position="177"/>
    </location>
</feature>
<feature type="domain" description="RRM" evidence="4">
    <location>
        <begin position="185"/>
        <end position="263"/>
    </location>
</feature>
<dbReference type="InterPro" id="IPR039206">
    <property type="entry name" value="MORF/ORRM1/DAG-like"/>
</dbReference>
<dbReference type="InterPro" id="IPR035979">
    <property type="entry name" value="RBD_domain_sf"/>
</dbReference>
<evidence type="ECO:0000256" key="1">
    <source>
        <dbReference type="ARBA" id="ARBA00022946"/>
    </source>
</evidence>
<dbReference type="PANTHER" id="PTHR31346:SF11">
    <property type="entry name" value="ORGANELLE RRM DOMAIN-CONTAINING PROTEIN 1, CHLOROPLASTIC"/>
    <property type="match status" value="1"/>
</dbReference>
<protein>
    <recommendedName>
        <fullName evidence="4">RRM domain-containing protein</fullName>
    </recommendedName>
</protein>
<dbReference type="Pfam" id="PF00076">
    <property type="entry name" value="RRM_1"/>
    <property type="match status" value="1"/>
</dbReference>
<proteinExistence type="predicted"/>
<evidence type="ECO:0000256" key="2">
    <source>
        <dbReference type="PROSITE-ProRule" id="PRU00176"/>
    </source>
</evidence>
<dbReference type="Gene3D" id="3.30.70.330">
    <property type="match status" value="1"/>
</dbReference>
<dbReference type="InterPro" id="IPR000504">
    <property type="entry name" value="RRM_dom"/>
</dbReference>
<gene>
    <name evidence="5" type="ORF">CCAM_LOCUS23070</name>
</gene>
<dbReference type="EMBL" id="OOIL02002239">
    <property type="protein sequence ID" value="VFQ81294.1"/>
    <property type="molecule type" value="Genomic_DNA"/>
</dbReference>
<dbReference type="SUPFAM" id="SSF54928">
    <property type="entry name" value="RNA-binding domain, RBD"/>
    <property type="match status" value="1"/>
</dbReference>
<reference evidence="5 6" key="1">
    <citation type="submission" date="2018-04" db="EMBL/GenBank/DDBJ databases">
        <authorList>
            <person name="Vogel A."/>
        </authorList>
    </citation>
    <scope>NUCLEOTIDE SEQUENCE [LARGE SCALE GENOMIC DNA]</scope>
</reference>
<dbReference type="InterPro" id="IPR012677">
    <property type="entry name" value="Nucleotide-bd_a/b_plait_sf"/>
</dbReference>
<dbReference type="GO" id="GO:0016554">
    <property type="term" value="P:cytidine to uridine editing"/>
    <property type="evidence" value="ECO:0007669"/>
    <property type="project" value="InterPro"/>
</dbReference>
<dbReference type="InterPro" id="IPR037045">
    <property type="entry name" value="S8pro/Inhibitor_I9_sf"/>
</dbReference>
<dbReference type="Pfam" id="PF21864">
    <property type="entry name" value="MORF_dom"/>
    <property type="match status" value="1"/>
</dbReference>
<keyword evidence="1" id="KW-0809">Transit peptide</keyword>
<evidence type="ECO:0000256" key="3">
    <source>
        <dbReference type="SAM" id="MobiDB-lite"/>
    </source>
</evidence>
<dbReference type="InterPro" id="IPR054059">
    <property type="entry name" value="MORF/ORRM1/DAG-like_MORF"/>
</dbReference>
<name>A0A484LYW4_9ASTE</name>
<dbReference type="OrthoDB" id="4207594at2759"/>
<keyword evidence="2" id="KW-0694">RNA-binding</keyword>
<evidence type="ECO:0000313" key="6">
    <source>
        <dbReference type="Proteomes" id="UP000595140"/>
    </source>
</evidence>
<evidence type="ECO:0000313" key="5">
    <source>
        <dbReference type="EMBL" id="VFQ81294.1"/>
    </source>
</evidence>
<dbReference type="PROSITE" id="PS50102">
    <property type="entry name" value="RRM"/>
    <property type="match status" value="1"/>
</dbReference>
<dbReference type="Proteomes" id="UP000595140">
    <property type="component" value="Unassembled WGS sequence"/>
</dbReference>